<dbReference type="EMBL" id="JAENSR010000002">
    <property type="protein sequence ID" value="MBK3459429.1"/>
    <property type="molecule type" value="Genomic_DNA"/>
</dbReference>
<sequence>MNNCFVLLSATLLLSGASTAFAASSVDLTVQGIITPSACTPSLSSGGVVDHGKISAKDLKPNDYTLLNDHTLQMSITCDAPTLLALQGVDNRGDAIDPMSGYGLGLVDGKKLGFYTLALANATSNGTAISVLESSDSGLTWRENTPGDVMPVTYLASFGDRSTGSWAPTPVQNLTSDMKVQTILGPTAGMNLANEIPILGSATYEVKYL</sequence>
<reference evidence="3 4" key="1">
    <citation type="submission" date="2019-08" db="EMBL/GenBank/DDBJ databases">
        <title>Pseudomonas haemolytica sp. nov. isolated from raw milk and skim milk concentrate.</title>
        <authorList>
            <person name="Hofmann K."/>
            <person name="Huptas C."/>
            <person name="Doll E."/>
            <person name="Scherer S."/>
            <person name="Wenning M."/>
        </authorList>
    </citation>
    <scope>NUCLEOTIDE SEQUENCE [LARGE SCALE GENOMIC DNA]</scope>
    <source>
        <strain evidence="3 4">DSM 108987</strain>
    </source>
</reference>
<dbReference type="EMBL" id="VOIW01000001">
    <property type="protein sequence ID" value="MRJ35707.1"/>
    <property type="molecule type" value="Genomic_DNA"/>
</dbReference>
<comment type="caution">
    <text evidence="3">The sequence shown here is derived from an EMBL/GenBank/DDBJ whole genome shotgun (WGS) entry which is preliminary data.</text>
</comment>
<dbReference type="Pfam" id="PF06551">
    <property type="entry name" value="DUF1120"/>
    <property type="match status" value="1"/>
</dbReference>
<gene>
    <name evidence="3" type="ORF">FRT59_01795</name>
    <name evidence="2" type="ORF">JJD71_10180</name>
</gene>
<dbReference type="InterPro" id="IPR010546">
    <property type="entry name" value="DUF1120"/>
</dbReference>
<feature type="signal peptide" evidence="1">
    <location>
        <begin position="1"/>
        <end position="22"/>
    </location>
</feature>
<keyword evidence="1" id="KW-0732">Signal</keyword>
<feature type="chain" id="PRO_5024373642" evidence="1">
    <location>
        <begin position="23"/>
        <end position="209"/>
    </location>
</feature>
<keyword evidence="5" id="KW-1185">Reference proteome</keyword>
<dbReference type="RefSeq" id="WP_153870246.1">
    <property type="nucleotide sequence ID" value="NZ_JAEKCT010000001.1"/>
</dbReference>
<protein>
    <submittedName>
        <fullName evidence="3">DUF1120 domain-containing protein</fullName>
    </submittedName>
</protein>
<dbReference type="AlphaFoldDB" id="A0A5P1D5K4"/>
<evidence type="ECO:0000313" key="3">
    <source>
        <dbReference type="EMBL" id="MRJ35707.1"/>
    </source>
</evidence>
<name>A0A5P1D5K4_9PSED</name>
<dbReference type="Proteomes" id="UP000620382">
    <property type="component" value="Unassembled WGS sequence"/>
</dbReference>
<organism evidence="3 4">
    <name type="scientific">Pseudomonas haemolytica</name>
    <dbReference type="NCBI Taxonomy" id="2600065"/>
    <lineage>
        <taxon>Bacteria</taxon>
        <taxon>Pseudomonadati</taxon>
        <taxon>Pseudomonadota</taxon>
        <taxon>Gammaproteobacteria</taxon>
        <taxon>Pseudomonadales</taxon>
        <taxon>Pseudomonadaceae</taxon>
        <taxon>Pseudomonas</taxon>
    </lineage>
</organism>
<evidence type="ECO:0000313" key="4">
    <source>
        <dbReference type="Proteomes" id="UP000408764"/>
    </source>
</evidence>
<dbReference type="Proteomes" id="UP000408764">
    <property type="component" value="Unassembled WGS sequence"/>
</dbReference>
<accession>A0A5P1D5K4</accession>
<evidence type="ECO:0000256" key="1">
    <source>
        <dbReference type="SAM" id="SignalP"/>
    </source>
</evidence>
<proteinExistence type="predicted"/>
<evidence type="ECO:0000313" key="5">
    <source>
        <dbReference type="Proteomes" id="UP000620382"/>
    </source>
</evidence>
<reference evidence="2 5" key="2">
    <citation type="submission" date="2021-01" db="EMBL/GenBank/DDBJ databases">
        <title>Antibiotic resistance and phylogeny of Pseudomonas spp. isolated over three decades from chicken meat in the Norwegian food chain.</title>
        <authorList>
            <person name="Moen B."/>
        </authorList>
    </citation>
    <scope>NUCLEOTIDE SEQUENCE [LARGE SCALE GENOMIC DNA]</scope>
    <source>
        <strain evidence="2 5">MF6766</strain>
    </source>
</reference>
<evidence type="ECO:0000313" key="2">
    <source>
        <dbReference type="EMBL" id="MBK3459429.1"/>
    </source>
</evidence>
<dbReference type="OrthoDB" id="6602106at2"/>